<keyword evidence="2" id="KW-1185">Reference proteome</keyword>
<comment type="caution">
    <text evidence="1">The sequence shown here is derived from an EMBL/GenBank/DDBJ whole genome shotgun (WGS) entry which is preliminary data.</text>
</comment>
<evidence type="ECO:0000313" key="2">
    <source>
        <dbReference type="Proteomes" id="UP000663802"/>
    </source>
</evidence>
<dbReference type="RefSeq" id="WP_206869369.1">
    <property type="nucleotide sequence ID" value="NZ_BMBA01000001.1"/>
</dbReference>
<proteinExistence type="predicted"/>
<organism evidence="1 2">
    <name type="scientific">Clostridium zeae</name>
    <dbReference type="NCBI Taxonomy" id="2759022"/>
    <lineage>
        <taxon>Bacteria</taxon>
        <taxon>Bacillati</taxon>
        <taxon>Bacillota</taxon>
        <taxon>Clostridia</taxon>
        <taxon>Eubacteriales</taxon>
        <taxon>Clostridiaceae</taxon>
        <taxon>Clostridium</taxon>
    </lineage>
</organism>
<dbReference type="Proteomes" id="UP000663802">
    <property type="component" value="Unassembled WGS sequence"/>
</dbReference>
<sequence length="85" mass="9269">MYGIPSWSVDGVVFPSTSVFMASTTNFTSIAAGYINGSTLAYEPVIVPYLAGNPRKIRFFNRSTGTMVTTPDTSMNFMLTISTLR</sequence>
<accession>A0ABQ1E8V8</accession>
<protein>
    <submittedName>
        <fullName evidence="1">Uncharacterized protein</fullName>
    </submittedName>
</protein>
<dbReference type="EMBL" id="BMBA01000001">
    <property type="protein sequence ID" value="GFZ31231.1"/>
    <property type="molecule type" value="Genomic_DNA"/>
</dbReference>
<gene>
    <name evidence="1" type="ORF">CSC2_17570</name>
</gene>
<reference evidence="1 2" key="1">
    <citation type="journal article" date="2021" name="Int. J. Syst. Evol. Microbiol.">
        <title>Clostridium zeae sp. nov., isolated from corn silage.</title>
        <authorList>
            <person name="Kobayashi H."/>
            <person name="Tanizawa Y."/>
            <person name="Yagura M."/>
            <person name="Sakamoto M."/>
            <person name="Ohkuma M."/>
            <person name="Tohno M."/>
        </authorList>
    </citation>
    <scope>NUCLEOTIDE SEQUENCE [LARGE SCALE GENOMIC DNA]</scope>
    <source>
        <strain evidence="1 2">CSC2</strain>
    </source>
</reference>
<evidence type="ECO:0000313" key="1">
    <source>
        <dbReference type="EMBL" id="GFZ31231.1"/>
    </source>
</evidence>
<name>A0ABQ1E8V8_9CLOT</name>